<dbReference type="PANTHER" id="PTHR48043:SF145">
    <property type="entry name" value="FI06409P-RELATED"/>
    <property type="match status" value="1"/>
</dbReference>
<comment type="subcellular location">
    <subcellularLocation>
        <location evidence="5">Membrane</location>
        <topology evidence="5">Single-pass membrane protein</topology>
    </subcellularLocation>
</comment>
<dbReference type="PANTHER" id="PTHR48043">
    <property type="entry name" value="EG:EG0003.4 PROTEIN-RELATED"/>
    <property type="match status" value="1"/>
</dbReference>
<dbReference type="GO" id="GO:0016020">
    <property type="term" value="C:membrane"/>
    <property type="evidence" value="ECO:0007669"/>
    <property type="project" value="UniProtKB-SubCell"/>
</dbReference>
<evidence type="ECO:0000256" key="2">
    <source>
        <dbReference type="ARBA" id="ARBA00022676"/>
    </source>
</evidence>
<name>A0A1W4W691_AGRPL</name>
<keyword evidence="5" id="KW-1133">Transmembrane helix</keyword>
<dbReference type="Pfam" id="PF00201">
    <property type="entry name" value="UDPGT"/>
    <property type="match status" value="1"/>
</dbReference>
<dbReference type="InParanoid" id="A0A1W4W691"/>
<dbReference type="Gene3D" id="3.40.50.2000">
    <property type="entry name" value="Glycogen Phosphorylase B"/>
    <property type="match status" value="2"/>
</dbReference>
<feature type="transmembrane region" description="Helical" evidence="5">
    <location>
        <begin position="481"/>
        <end position="505"/>
    </location>
</feature>
<proteinExistence type="inferred from homology"/>
<evidence type="ECO:0000313" key="6">
    <source>
        <dbReference type="Proteomes" id="UP000192223"/>
    </source>
</evidence>
<protein>
    <recommendedName>
        <fullName evidence="5">UDP-glucuronosyltransferase</fullName>
        <ecNumber evidence="5">2.4.1.17</ecNumber>
    </recommendedName>
</protein>
<dbReference type="InterPro" id="IPR035595">
    <property type="entry name" value="UDP_glycos_trans_CS"/>
</dbReference>
<dbReference type="FunFam" id="3.40.50.2000:FF:000189">
    <property type="entry name" value="UDP-glucuronosyltransferase 2B14-like Protein"/>
    <property type="match status" value="1"/>
</dbReference>
<dbReference type="PROSITE" id="PS00375">
    <property type="entry name" value="UDPGT"/>
    <property type="match status" value="1"/>
</dbReference>
<comment type="catalytic activity">
    <reaction evidence="5">
        <text>glucuronate acceptor + UDP-alpha-D-glucuronate = acceptor beta-D-glucuronoside + UDP + H(+)</text>
        <dbReference type="Rhea" id="RHEA:21032"/>
        <dbReference type="ChEBI" id="CHEBI:15378"/>
        <dbReference type="ChEBI" id="CHEBI:58052"/>
        <dbReference type="ChEBI" id="CHEBI:58223"/>
        <dbReference type="ChEBI" id="CHEBI:132367"/>
        <dbReference type="ChEBI" id="CHEBI:132368"/>
        <dbReference type="EC" id="2.4.1.17"/>
    </reaction>
</comment>
<evidence type="ECO:0000256" key="4">
    <source>
        <dbReference type="RuleBase" id="RU003718"/>
    </source>
</evidence>
<dbReference type="Proteomes" id="UP000192223">
    <property type="component" value="Unplaced"/>
</dbReference>
<keyword evidence="6" id="KW-1185">Reference proteome</keyword>
<dbReference type="OrthoDB" id="5835829at2759"/>
<dbReference type="SUPFAM" id="SSF53756">
    <property type="entry name" value="UDP-Glycosyltransferase/glycogen phosphorylase"/>
    <property type="match status" value="1"/>
</dbReference>
<dbReference type="GO" id="GO:0015020">
    <property type="term" value="F:glucuronosyltransferase activity"/>
    <property type="evidence" value="ECO:0007669"/>
    <property type="project" value="UniProtKB-EC"/>
</dbReference>
<keyword evidence="5" id="KW-0812">Transmembrane</keyword>
<reference evidence="7" key="1">
    <citation type="submission" date="2025-08" db="UniProtKB">
        <authorList>
            <consortium name="RefSeq"/>
        </authorList>
    </citation>
    <scope>IDENTIFICATION</scope>
    <source>
        <tissue evidence="7">Entire body</tissue>
    </source>
</reference>
<dbReference type="InterPro" id="IPR002213">
    <property type="entry name" value="UDP_glucos_trans"/>
</dbReference>
<dbReference type="FunCoup" id="A0A1W4W691">
    <property type="interactions" value="180"/>
</dbReference>
<accession>A0A1W4W691</accession>
<evidence type="ECO:0000313" key="7">
    <source>
        <dbReference type="RefSeq" id="XP_018319636.1"/>
    </source>
</evidence>
<dbReference type="InterPro" id="IPR050271">
    <property type="entry name" value="UDP-glycosyltransferase"/>
</dbReference>
<dbReference type="GeneID" id="108733083"/>
<dbReference type="AlphaFoldDB" id="A0A1W4W691"/>
<comment type="similarity">
    <text evidence="1 4">Belongs to the UDP-glycosyltransferase family.</text>
</comment>
<dbReference type="EC" id="2.4.1.17" evidence="5"/>
<dbReference type="CDD" id="cd03784">
    <property type="entry name" value="GT1_Gtf-like"/>
    <property type="match status" value="1"/>
</dbReference>
<evidence type="ECO:0000256" key="1">
    <source>
        <dbReference type="ARBA" id="ARBA00009995"/>
    </source>
</evidence>
<sequence>MNLIVSFTALIIFIFVPVVSNYRILALIPYNGRSHFIMFEPLLKELASRGHEVDVLSHFPQKEKIPRYTDYSLVGTLPVLVGNVSYDSMTHTFFLSFLRMVLSDYGLDICKTIFNSDAATALRDSKNSYDLILTEIFFFDCMYGFSHHFNAPVIAISTNVDFPWGASRIGNPTNPSYIPNYFLSYLSKMSLWERTWNTIYYGITWIYYGIYGLEYGTQLTRNFFNDQSMPSLSNLISNKTSLIFINTHFSINYVSPKVPNFIEIAGIHINPQRPLPQNLLNELNIGDNYKGVVYMSFGSLIAVETLPLNILRSFFDSFKELPYKVLFKGPREKLISKVNVPSNVHFEKWMPQRDILCHPNVKLFISHGGLMGTQEGIYCGVPTLGLPIFADQELNIANSQARGLALKLKFNEITKESFLTAVRTLLEDPSYKENAEKTSKLFRDRPQSALDTALYWTEYTLKYKGVPHLRSVSADLAWYQYYLIDVACVIIFVIFSLTTLCRIVLKKIRKVLSKRAFKMPDVKKKN</sequence>
<dbReference type="STRING" id="224129.A0A1W4W691"/>
<evidence type="ECO:0000256" key="5">
    <source>
        <dbReference type="RuleBase" id="RU362059"/>
    </source>
</evidence>
<keyword evidence="3 4" id="KW-0808">Transferase</keyword>
<dbReference type="RefSeq" id="XP_018319636.1">
    <property type="nucleotide sequence ID" value="XM_018464134.1"/>
</dbReference>
<keyword evidence="5" id="KW-0472">Membrane</keyword>
<dbReference type="KEGG" id="apln:108733083"/>
<evidence type="ECO:0000256" key="3">
    <source>
        <dbReference type="ARBA" id="ARBA00022679"/>
    </source>
</evidence>
<organism evidence="6 7">
    <name type="scientific">Agrilus planipennis</name>
    <name type="common">Emerald ash borer</name>
    <name type="synonym">Agrilus marcopoli</name>
    <dbReference type="NCBI Taxonomy" id="224129"/>
    <lineage>
        <taxon>Eukaryota</taxon>
        <taxon>Metazoa</taxon>
        <taxon>Ecdysozoa</taxon>
        <taxon>Arthropoda</taxon>
        <taxon>Hexapoda</taxon>
        <taxon>Insecta</taxon>
        <taxon>Pterygota</taxon>
        <taxon>Neoptera</taxon>
        <taxon>Endopterygota</taxon>
        <taxon>Coleoptera</taxon>
        <taxon>Polyphaga</taxon>
        <taxon>Elateriformia</taxon>
        <taxon>Buprestoidea</taxon>
        <taxon>Buprestidae</taxon>
        <taxon>Agrilinae</taxon>
        <taxon>Agrilus</taxon>
    </lineage>
</organism>
<gene>
    <name evidence="7" type="primary">LOC108733083</name>
</gene>
<keyword evidence="2 4" id="KW-0328">Glycosyltransferase</keyword>